<dbReference type="InterPro" id="IPR000101">
    <property type="entry name" value="GGT_peptidase"/>
</dbReference>
<name>A2WKR9_ORYSI</name>
<dbReference type="EMBL" id="CM000126">
    <property type="protein sequence ID" value="EAY72565.1"/>
    <property type="molecule type" value="Genomic_DNA"/>
</dbReference>
<gene>
    <name evidence="4" type="ORF">OsI_00431</name>
</gene>
<reference evidence="4 5" key="1">
    <citation type="journal article" date="2005" name="PLoS Biol.">
        <title>The genomes of Oryza sativa: a history of duplications.</title>
        <authorList>
            <person name="Yu J."/>
            <person name="Wang J."/>
            <person name="Lin W."/>
            <person name="Li S."/>
            <person name="Li H."/>
            <person name="Zhou J."/>
            <person name="Ni P."/>
            <person name="Dong W."/>
            <person name="Hu S."/>
            <person name="Zeng C."/>
            <person name="Zhang J."/>
            <person name="Zhang Y."/>
            <person name="Li R."/>
            <person name="Xu Z."/>
            <person name="Li S."/>
            <person name="Li X."/>
            <person name="Zheng H."/>
            <person name="Cong L."/>
            <person name="Lin L."/>
            <person name="Yin J."/>
            <person name="Geng J."/>
            <person name="Li G."/>
            <person name="Shi J."/>
            <person name="Liu J."/>
            <person name="Lv H."/>
            <person name="Li J."/>
            <person name="Wang J."/>
            <person name="Deng Y."/>
            <person name="Ran L."/>
            <person name="Shi X."/>
            <person name="Wang X."/>
            <person name="Wu Q."/>
            <person name="Li C."/>
            <person name="Ren X."/>
            <person name="Wang J."/>
            <person name="Wang X."/>
            <person name="Li D."/>
            <person name="Liu D."/>
            <person name="Zhang X."/>
            <person name="Ji Z."/>
            <person name="Zhao W."/>
            <person name="Sun Y."/>
            <person name="Zhang Z."/>
            <person name="Bao J."/>
            <person name="Han Y."/>
            <person name="Dong L."/>
            <person name="Ji J."/>
            <person name="Chen P."/>
            <person name="Wu S."/>
            <person name="Liu J."/>
            <person name="Xiao Y."/>
            <person name="Bu D."/>
            <person name="Tan J."/>
            <person name="Yang L."/>
            <person name="Ye C."/>
            <person name="Zhang J."/>
            <person name="Xu J."/>
            <person name="Zhou Y."/>
            <person name="Yu Y."/>
            <person name="Zhang B."/>
            <person name="Zhuang S."/>
            <person name="Wei H."/>
            <person name="Liu B."/>
            <person name="Lei M."/>
            <person name="Yu H."/>
            <person name="Li Y."/>
            <person name="Xu H."/>
            <person name="Wei S."/>
            <person name="He X."/>
            <person name="Fang L."/>
            <person name="Zhang Z."/>
            <person name="Zhang Y."/>
            <person name="Huang X."/>
            <person name="Su Z."/>
            <person name="Tong W."/>
            <person name="Li J."/>
            <person name="Tong Z."/>
            <person name="Li S."/>
            <person name="Ye J."/>
            <person name="Wang L."/>
            <person name="Fang L."/>
            <person name="Lei T."/>
            <person name="Chen C."/>
            <person name="Chen H."/>
            <person name="Xu Z."/>
            <person name="Li H."/>
            <person name="Huang H."/>
            <person name="Zhang F."/>
            <person name="Xu H."/>
            <person name="Li N."/>
            <person name="Zhao C."/>
            <person name="Li S."/>
            <person name="Dong L."/>
            <person name="Huang Y."/>
            <person name="Li L."/>
            <person name="Xi Y."/>
            <person name="Qi Q."/>
            <person name="Li W."/>
            <person name="Zhang B."/>
            <person name="Hu W."/>
            <person name="Zhang Y."/>
            <person name="Tian X."/>
            <person name="Jiao Y."/>
            <person name="Liang X."/>
            <person name="Jin J."/>
            <person name="Gao L."/>
            <person name="Zheng W."/>
            <person name="Hao B."/>
            <person name="Liu S."/>
            <person name="Wang W."/>
            <person name="Yuan L."/>
            <person name="Cao M."/>
            <person name="McDermott J."/>
            <person name="Samudrala R."/>
            <person name="Wang J."/>
            <person name="Wong G.K."/>
            <person name="Yang H."/>
        </authorList>
    </citation>
    <scope>NUCLEOTIDE SEQUENCE [LARGE SCALE GENOMIC DNA]</scope>
    <source>
        <strain evidence="5">cv. 93-11</strain>
    </source>
</reference>
<proteinExistence type="predicted"/>
<dbReference type="PANTHER" id="PTHR11686:SF9">
    <property type="entry name" value="RE13973P"/>
    <property type="match status" value="1"/>
</dbReference>
<evidence type="ECO:0000256" key="2">
    <source>
        <dbReference type="SAM" id="MobiDB-lite"/>
    </source>
</evidence>
<dbReference type="STRING" id="39946.A2WKR9"/>
<keyword evidence="3" id="KW-1133">Transmembrane helix</keyword>
<feature type="transmembrane region" description="Helical" evidence="3">
    <location>
        <begin position="28"/>
        <end position="49"/>
    </location>
</feature>
<dbReference type="PANTHER" id="PTHR11686">
    <property type="entry name" value="GAMMA GLUTAMYL TRANSPEPTIDASE"/>
    <property type="match status" value="1"/>
</dbReference>
<keyword evidence="3" id="KW-0812">Transmembrane</keyword>
<dbReference type="SUPFAM" id="SSF56235">
    <property type="entry name" value="N-terminal nucleophile aminohydrolases (Ntn hydrolases)"/>
    <property type="match status" value="1"/>
</dbReference>
<evidence type="ECO:0000256" key="3">
    <source>
        <dbReference type="SAM" id="Phobius"/>
    </source>
</evidence>
<dbReference type="GO" id="GO:0036374">
    <property type="term" value="F:glutathione hydrolase activity"/>
    <property type="evidence" value="ECO:0007669"/>
    <property type="project" value="InterPro"/>
</dbReference>
<dbReference type="HOGENOM" id="CLU_822283_0_0_1"/>
<dbReference type="Proteomes" id="UP000007015">
    <property type="component" value="Chromosome 1"/>
</dbReference>
<dbReference type="InterPro" id="IPR029055">
    <property type="entry name" value="Ntn_hydrolases_N"/>
</dbReference>
<evidence type="ECO:0000313" key="5">
    <source>
        <dbReference type="Proteomes" id="UP000007015"/>
    </source>
</evidence>
<dbReference type="GO" id="GO:0005886">
    <property type="term" value="C:plasma membrane"/>
    <property type="evidence" value="ECO:0007669"/>
    <property type="project" value="TreeGrafter"/>
</dbReference>
<dbReference type="AlphaFoldDB" id="A2WKR9"/>
<evidence type="ECO:0000313" key="4">
    <source>
        <dbReference type="EMBL" id="EAY72565.1"/>
    </source>
</evidence>
<dbReference type="Gramene" id="BGIOSGA002803-TA">
    <property type="protein sequence ID" value="BGIOSGA002803-PA"/>
    <property type="gene ID" value="BGIOSGA002803"/>
</dbReference>
<accession>A2WKR9</accession>
<evidence type="ECO:0000256" key="1">
    <source>
        <dbReference type="PIRSR" id="PIRSR600101-2"/>
    </source>
</evidence>
<dbReference type="MEROPS" id="T03.A01"/>
<dbReference type="GO" id="GO:0006751">
    <property type="term" value="P:glutathione catabolic process"/>
    <property type="evidence" value="ECO:0007669"/>
    <property type="project" value="InterPro"/>
</dbReference>
<dbReference type="Pfam" id="PF01019">
    <property type="entry name" value="G_glu_transpept"/>
    <property type="match status" value="1"/>
</dbReference>
<organism evidence="4 5">
    <name type="scientific">Oryza sativa subsp. indica</name>
    <name type="common">Rice</name>
    <dbReference type="NCBI Taxonomy" id="39946"/>
    <lineage>
        <taxon>Eukaryota</taxon>
        <taxon>Viridiplantae</taxon>
        <taxon>Streptophyta</taxon>
        <taxon>Embryophyta</taxon>
        <taxon>Tracheophyta</taxon>
        <taxon>Spermatophyta</taxon>
        <taxon>Magnoliopsida</taxon>
        <taxon>Liliopsida</taxon>
        <taxon>Poales</taxon>
        <taxon>Poaceae</taxon>
        <taxon>BOP clade</taxon>
        <taxon>Oryzoideae</taxon>
        <taxon>Oryzeae</taxon>
        <taxon>Oryzinae</taxon>
        <taxon>Oryza</taxon>
        <taxon>Oryza sativa</taxon>
    </lineage>
</organism>
<feature type="binding site" evidence="1">
    <location>
        <position position="145"/>
    </location>
    <ligand>
        <name>L-glutamate</name>
        <dbReference type="ChEBI" id="CHEBI:29985"/>
    </ligand>
</feature>
<keyword evidence="3" id="KW-0472">Membrane</keyword>
<feature type="region of interest" description="Disordered" evidence="2">
    <location>
        <begin position="1"/>
        <end position="23"/>
    </location>
</feature>
<keyword evidence="5" id="KW-1185">Reference proteome</keyword>
<sequence length="338" mass="35544">MAARGGLENPLLGGGAVSSPDSRRRRPCTALAIAAAALLALAACVVLHLSSGGDDRSRVVSGGGGGVRLSPHEVEAGVGAVATDDGRCSEVGAAALRAGGHAVDAAVAATLCLGVVHPMSSGVGGGAFIVARDAASGDAVAFDARETAPAAATPTTLIISNIQFTIYIRSTAFTDLSDHDVLVSNKINNEMIHMYGGNCYYQTGVTNVRVNKDIVQQKHGCGRRAGLIFHGRGDWRGWRLGVDGGKGALDRVRDGLEVLGAHHRNTVQRHRVFLLQLVLASSAKKRDSEFSVCARYLFDRTPPRSLRPLPVRQNSSEELPVPDPLTKLPMLSRKLYTS</sequence>
<protein>
    <submittedName>
        <fullName evidence="4">Uncharacterized protein</fullName>
    </submittedName>
</protein>